<keyword evidence="11" id="KW-1185">Reference proteome</keyword>
<evidence type="ECO:0000256" key="7">
    <source>
        <dbReference type="ARBA" id="ARBA00023049"/>
    </source>
</evidence>
<organism evidence="10 11">
    <name type="scientific">Streptomyces hesseae</name>
    <dbReference type="NCBI Taxonomy" id="3075519"/>
    <lineage>
        <taxon>Bacteria</taxon>
        <taxon>Bacillati</taxon>
        <taxon>Actinomycetota</taxon>
        <taxon>Actinomycetes</taxon>
        <taxon>Kitasatosporales</taxon>
        <taxon>Streptomycetaceae</taxon>
        <taxon>Streptomyces</taxon>
    </lineage>
</organism>
<name>A0ABU2SQJ6_9ACTN</name>
<keyword evidence="6" id="KW-0862">Zinc</keyword>
<dbReference type="Pfam" id="PF05572">
    <property type="entry name" value="Peptidase_M43"/>
    <property type="match status" value="1"/>
</dbReference>
<dbReference type="InterPro" id="IPR024079">
    <property type="entry name" value="MetalloPept_cat_dom_sf"/>
</dbReference>
<evidence type="ECO:0000256" key="6">
    <source>
        <dbReference type="ARBA" id="ARBA00022833"/>
    </source>
</evidence>
<protein>
    <submittedName>
        <fullName evidence="10">Zinc metalloprotease</fullName>
    </submittedName>
</protein>
<feature type="domain" description="Peptidase M43 pregnancy-associated plasma-A" evidence="9">
    <location>
        <begin position="160"/>
        <end position="303"/>
    </location>
</feature>
<evidence type="ECO:0000256" key="5">
    <source>
        <dbReference type="ARBA" id="ARBA00022801"/>
    </source>
</evidence>
<accession>A0ABU2SQJ6</accession>
<evidence type="ECO:0000256" key="2">
    <source>
        <dbReference type="ARBA" id="ARBA00022670"/>
    </source>
</evidence>
<keyword evidence="4" id="KW-0732">Signal</keyword>
<evidence type="ECO:0000313" key="10">
    <source>
        <dbReference type="EMBL" id="MDT0450075.1"/>
    </source>
</evidence>
<gene>
    <name evidence="10" type="ORF">RM609_13485</name>
</gene>
<dbReference type="PANTHER" id="PTHR47466:SF1">
    <property type="entry name" value="METALLOPROTEASE MEP1 (AFU_ORTHOLOGUE AFUA_1G07730)-RELATED"/>
    <property type="match status" value="1"/>
</dbReference>
<dbReference type="RefSeq" id="WP_311610735.1">
    <property type="nucleotide sequence ID" value="NZ_JAVRFI010000007.1"/>
</dbReference>
<evidence type="ECO:0000256" key="4">
    <source>
        <dbReference type="ARBA" id="ARBA00022729"/>
    </source>
</evidence>
<comment type="similarity">
    <text evidence="1">Belongs to the peptidase M43B family.</text>
</comment>
<evidence type="ECO:0000313" key="11">
    <source>
        <dbReference type="Proteomes" id="UP001180531"/>
    </source>
</evidence>
<dbReference type="GO" id="GO:0008237">
    <property type="term" value="F:metallopeptidase activity"/>
    <property type="evidence" value="ECO:0007669"/>
    <property type="project" value="UniProtKB-KW"/>
</dbReference>
<dbReference type="SUPFAM" id="SSF55486">
    <property type="entry name" value="Metalloproteases ('zincins'), catalytic domain"/>
    <property type="match status" value="1"/>
</dbReference>
<keyword evidence="8" id="KW-1015">Disulfide bond</keyword>
<dbReference type="EMBL" id="JAVRFI010000007">
    <property type="protein sequence ID" value="MDT0450075.1"/>
    <property type="molecule type" value="Genomic_DNA"/>
</dbReference>
<evidence type="ECO:0000256" key="8">
    <source>
        <dbReference type="ARBA" id="ARBA00023157"/>
    </source>
</evidence>
<comment type="caution">
    <text evidence="10">The sequence shown here is derived from an EMBL/GenBank/DDBJ whole genome shotgun (WGS) entry which is preliminary data.</text>
</comment>
<reference evidence="10" key="1">
    <citation type="submission" date="2024-05" db="EMBL/GenBank/DDBJ databases">
        <title>30 novel species of actinomycetes from the DSMZ collection.</title>
        <authorList>
            <person name="Nouioui I."/>
        </authorList>
    </citation>
    <scope>NUCLEOTIDE SEQUENCE</scope>
    <source>
        <strain evidence="10">DSM 40473</strain>
    </source>
</reference>
<dbReference type="CDD" id="cd04275">
    <property type="entry name" value="ZnMc_pappalysin_like"/>
    <property type="match status" value="1"/>
</dbReference>
<keyword evidence="5" id="KW-0378">Hydrolase</keyword>
<dbReference type="Gene3D" id="3.40.390.10">
    <property type="entry name" value="Collagenase (Catalytic Domain)"/>
    <property type="match status" value="1"/>
</dbReference>
<evidence type="ECO:0000259" key="9">
    <source>
        <dbReference type="Pfam" id="PF05572"/>
    </source>
</evidence>
<keyword evidence="7 10" id="KW-0482">Metalloprotease</keyword>
<dbReference type="PANTHER" id="PTHR47466">
    <property type="match status" value="1"/>
</dbReference>
<proteinExistence type="inferred from homology"/>
<dbReference type="Proteomes" id="UP001180531">
    <property type="component" value="Unassembled WGS sequence"/>
</dbReference>
<sequence>MPENRQNGTAERSPESLLCGTMEVHRRLLTEHAPYAAARAALENKAFAYEKGRERTTRAGVTLIQVVVHVVHQNGAQNIDDAQVTSQVEALNRDYRKTNTDVSGVPAVWQALAADCNIEFQLATTDPSGAPTNGITRTQTATASFGTDDAVKSTATGGQDPWPTDRYLNLWSCELGGGLLGYAQFPGGPAATDGVVILHSAFGTSGTATAPFNLGRTATHEVGHWLNLFHIWGDDGTACNGTDFVADTPNQGGPNFGKPDFPRVTCNNAPDGDMFMNYMDYVDDAAMFMFTEGQLTRMNATLDGPRASFHTA</sequence>
<keyword evidence="3" id="KW-0479">Metal-binding</keyword>
<evidence type="ECO:0000256" key="1">
    <source>
        <dbReference type="ARBA" id="ARBA00008721"/>
    </source>
</evidence>
<dbReference type="InterPro" id="IPR008754">
    <property type="entry name" value="Peptidase_M43"/>
</dbReference>
<keyword evidence="2" id="KW-0645">Protease</keyword>
<evidence type="ECO:0000256" key="3">
    <source>
        <dbReference type="ARBA" id="ARBA00022723"/>
    </source>
</evidence>